<protein>
    <recommendedName>
        <fullName evidence="2">DUF2314 domain-containing protein</fullName>
    </recommendedName>
</protein>
<accession>A0ABX3MPU2</accession>
<comment type="caution">
    <text evidence="3">The sequence shown here is derived from an EMBL/GenBank/DDBJ whole genome shotgun (WGS) entry which is preliminary data.</text>
</comment>
<feature type="chain" id="PRO_5046050849" description="DUF2314 domain-containing protein" evidence="1">
    <location>
        <begin position="25"/>
        <end position="159"/>
    </location>
</feature>
<keyword evidence="4" id="KW-1185">Reference proteome</keyword>
<feature type="signal peptide" evidence="1">
    <location>
        <begin position="1"/>
        <end position="24"/>
    </location>
</feature>
<sequence length="159" mass="17181">MSTLRILAACLCLLVPVAPQAVQAGDPVVGYSTSDAQMNAAMAAARESYPSAFLGAIRAREGEDFLLKAGIDTPGNGREHIWTAPISISSTEITAELVNEPVYFEGHVGDEITFAPEQISDWSYRRDGKLHGNYTTRVMLPELPQDEAARLRAILAPLP</sequence>
<proteinExistence type="predicted"/>
<name>A0ABX3MPU2_9RHOB</name>
<dbReference type="InterPro" id="IPR018756">
    <property type="entry name" value="DUF2314"/>
</dbReference>
<evidence type="ECO:0000259" key="2">
    <source>
        <dbReference type="Pfam" id="PF10077"/>
    </source>
</evidence>
<evidence type="ECO:0000313" key="3">
    <source>
        <dbReference type="EMBL" id="OOY13412.1"/>
    </source>
</evidence>
<dbReference type="Proteomes" id="UP000242224">
    <property type="component" value="Unassembled WGS sequence"/>
</dbReference>
<keyword evidence="1" id="KW-0732">Signal</keyword>
<feature type="domain" description="DUF2314" evidence="2">
    <location>
        <begin position="35"/>
        <end position="149"/>
    </location>
</feature>
<evidence type="ECO:0000313" key="4">
    <source>
        <dbReference type="Proteomes" id="UP000242224"/>
    </source>
</evidence>
<dbReference type="EMBL" id="MPZS01000001">
    <property type="protein sequence ID" value="OOY13412.1"/>
    <property type="molecule type" value="Genomic_DNA"/>
</dbReference>
<dbReference type="Pfam" id="PF10077">
    <property type="entry name" value="DUF2314"/>
    <property type="match status" value="1"/>
</dbReference>
<reference evidence="3 4" key="1">
    <citation type="submission" date="2016-11" db="EMBL/GenBank/DDBJ databases">
        <title>A multilocus sequence analysis scheme for characterization of bacteria in the genus Thioclava.</title>
        <authorList>
            <person name="Liu Y."/>
            <person name="Shao Z."/>
        </authorList>
    </citation>
    <scope>NUCLEOTIDE SEQUENCE [LARGE SCALE GENOMIC DNA]</scope>
    <source>
        <strain evidence="3 4">11.10-0-13</strain>
    </source>
</reference>
<evidence type="ECO:0000256" key="1">
    <source>
        <dbReference type="SAM" id="SignalP"/>
    </source>
</evidence>
<organism evidence="3 4">
    <name type="scientific">Thioclava marina</name>
    <dbReference type="NCBI Taxonomy" id="1915077"/>
    <lineage>
        <taxon>Bacteria</taxon>
        <taxon>Pseudomonadati</taxon>
        <taxon>Pseudomonadota</taxon>
        <taxon>Alphaproteobacteria</taxon>
        <taxon>Rhodobacterales</taxon>
        <taxon>Paracoccaceae</taxon>
        <taxon>Thioclava</taxon>
    </lineage>
</organism>
<gene>
    <name evidence="3" type="ORF">BMG00_06435</name>
</gene>